<dbReference type="EMBL" id="MAVT02001197">
    <property type="protein sequence ID" value="POS71686.1"/>
    <property type="molecule type" value="Genomic_DNA"/>
</dbReference>
<proteinExistence type="predicted"/>
<accession>A0A2P5HN46</accession>
<evidence type="ECO:0000313" key="1">
    <source>
        <dbReference type="EMBL" id="POS71686.1"/>
    </source>
</evidence>
<dbReference type="Proteomes" id="UP000094444">
    <property type="component" value="Unassembled WGS sequence"/>
</dbReference>
<reference evidence="1" key="1">
    <citation type="submission" date="2017-09" db="EMBL/GenBank/DDBJ databases">
        <title>Polyketide synthases of a Diaporthe helianthi virulent isolate.</title>
        <authorList>
            <person name="Baroncelli R."/>
        </authorList>
    </citation>
    <scope>NUCLEOTIDE SEQUENCE [LARGE SCALE GENOMIC DNA]</scope>
    <source>
        <strain evidence="1">7/96</strain>
    </source>
</reference>
<sequence>MASPPSNRSRSDNATWSLFLRQRRLLDQLRRLKNDFKNCHCPPKCQGLPENHVVANPVDLPAQPIHGPHVPVDGDLPRTWARPEVMRSPNSIVLAEARGTSDIRLHRTGARATLRMSLQVRSDPTGAGRIGYLGEMFLTQHGGGAEEYVGFIQAWYMNRQRPGPGQHSWEDVYLDDYGERFEAVRDAQNDMVDHRWYFMRLYGDYVGVLDNAPRDHNGNLLPEDLYRNHFATAWARTNEDTDVIFMPFIWMDENFTGQRIIDQGFELFFRLMTGGSLSEQYNITHPLSVFLEAGTLGPPWNADWRGDDGQEMGYVARIRTISRAYERNGFMRLNPASKTYVNCLLGRRVDPADYDKTGPAAGDMAIVPPNPPDTDLSTPSPVLEAAVVVVVVRRGLGLDEERHRGRRGAGL</sequence>
<gene>
    <name evidence="1" type="ORF">DHEL01_v209920</name>
</gene>
<evidence type="ECO:0000313" key="2">
    <source>
        <dbReference type="Proteomes" id="UP000094444"/>
    </source>
</evidence>
<name>A0A2P5HN46_DIAHE</name>
<protein>
    <submittedName>
        <fullName evidence="1">Uncharacterized protein</fullName>
    </submittedName>
</protein>
<dbReference type="OrthoDB" id="5232990at2759"/>
<organism evidence="1 2">
    <name type="scientific">Diaporthe helianthi</name>
    <dbReference type="NCBI Taxonomy" id="158607"/>
    <lineage>
        <taxon>Eukaryota</taxon>
        <taxon>Fungi</taxon>
        <taxon>Dikarya</taxon>
        <taxon>Ascomycota</taxon>
        <taxon>Pezizomycotina</taxon>
        <taxon>Sordariomycetes</taxon>
        <taxon>Sordariomycetidae</taxon>
        <taxon>Diaporthales</taxon>
        <taxon>Diaporthaceae</taxon>
        <taxon>Diaporthe</taxon>
    </lineage>
</organism>
<keyword evidence="2" id="KW-1185">Reference proteome</keyword>
<dbReference type="AlphaFoldDB" id="A0A2P5HN46"/>
<comment type="caution">
    <text evidence="1">The sequence shown here is derived from an EMBL/GenBank/DDBJ whole genome shotgun (WGS) entry which is preliminary data.</text>
</comment>
<dbReference type="InParanoid" id="A0A2P5HN46"/>